<evidence type="ECO:0000259" key="10">
    <source>
        <dbReference type="PROSITE" id="PS50850"/>
    </source>
</evidence>
<dbReference type="OrthoDB" id="6612291at2759"/>
<dbReference type="Pfam" id="PF00083">
    <property type="entry name" value="Sugar_tr"/>
    <property type="match status" value="1"/>
</dbReference>
<keyword evidence="4 9" id="KW-1133">Transmembrane helix</keyword>
<accession>A0A226DUM5</accession>
<feature type="transmembrane region" description="Helical" evidence="9">
    <location>
        <begin position="379"/>
        <end position="401"/>
    </location>
</feature>
<dbReference type="PANTHER" id="PTHR48021">
    <property type="match status" value="1"/>
</dbReference>
<keyword evidence="12" id="KW-1185">Reference proteome</keyword>
<dbReference type="InterPro" id="IPR044775">
    <property type="entry name" value="MFS_ERD6/Tret1-like"/>
</dbReference>
<feature type="domain" description="Major facilitator superfamily (MFS) profile" evidence="10">
    <location>
        <begin position="5"/>
        <end position="435"/>
    </location>
</feature>
<dbReference type="CDD" id="cd17358">
    <property type="entry name" value="MFS_GLUT6_8_Class3_like"/>
    <property type="match status" value="1"/>
</dbReference>
<evidence type="ECO:0000256" key="3">
    <source>
        <dbReference type="ARBA" id="ARBA00022692"/>
    </source>
</evidence>
<dbReference type="Proteomes" id="UP000198287">
    <property type="component" value="Unassembled WGS sequence"/>
</dbReference>
<keyword evidence="8" id="KW-0813">Transport</keyword>
<feature type="transmembrane region" description="Helical" evidence="9">
    <location>
        <begin position="344"/>
        <end position="367"/>
    </location>
</feature>
<evidence type="ECO:0000256" key="7">
    <source>
        <dbReference type="ARBA" id="ARBA00024348"/>
    </source>
</evidence>
<dbReference type="FunFam" id="1.20.1250.20:FF:000055">
    <property type="entry name" value="Facilitated trehalose transporter Tret1-2 homolog"/>
    <property type="match status" value="1"/>
</dbReference>
<feature type="transmembrane region" description="Helical" evidence="9">
    <location>
        <begin position="137"/>
        <end position="158"/>
    </location>
</feature>
<feature type="transmembrane region" description="Helical" evidence="9">
    <location>
        <begin position="164"/>
        <end position="182"/>
    </location>
</feature>
<dbReference type="EMBL" id="LNIX01000011">
    <property type="protein sequence ID" value="OXA48919.1"/>
    <property type="molecule type" value="Genomic_DNA"/>
</dbReference>
<protein>
    <submittedName>
        <fullName evidence="11">Facilitated trehalose transporter Tret1-2</fullName>
    </submittedName>
</protein>
<dbReference type="SUPFAM" id="SSF103473">
    <property type="entry name" value="MFS general substrate transporter"/>
    <property type="match status" value="1"/>
</dbReference>
<evidence type="ECO:0000256" key="1">
    <source>
        <dbReference type="ARBA" id="ARBA00004651"/>
    </source>
</evidence>
<proteinExistence type="inferred from homology"/>
<evidence type="ECO:0000313" key="11">
    <source>
        <dbReference type="EMBL" id="OXA48919.1"/>
    </source>
</evidence>
<dbReference type="InterPro" id="IPR050549">
    <property type="entry name" value="MFS_Trehalose_Transporter"/>
</dbReference>
<dbReference type="GO" id="GO:0005886">
    <property type="term" value="C:plasma membrane"/>
    <property type="evidence" value="ECO:0007669"/>
    <property type="project" value="UniProtKB-SubCell"/>
</dbReference>
<comment type="similarity">
    <text evidence="7">Belongs to the major facilitator superfamily. Sugar transporter (TC 2.A.1.1) family. Trehalose transporter subfamily.</text>
</comment>
<dbReference type="InterPro" id="IPR005829">
    <property type="entry name" value="Sugar_transporter_CS"/>
</dbReference>
<dbReference type="AlphaFoldDB" id="A0A226DUM5"/>
<feature type="transmembrane region" description="Helical" evidence="9">
    <location>
        <begin position="413"/>
        <end position="431"/>
    </location>
</feature>
<organism evidence="11 12">
    <name type="scientific">Folsomia candida</name>
    <name type="common">Springtail</name>
    <dbReference type="NCBI Taxonomy" id="158441"/>
    <lineage>
        <taxon>Eukaryota</taxon>
        <taxon>Metazoa</taxon>
        <taxon>Ecdysozoa</taxon>
        <taxon>Arthropoda</taxon>
        <taxon>Hexapoda</taxon>
        <taxon>Collembola</taxon>
        <taxon>Entomobryomorpha</taxon>
        <taxon>Isotomoidea</taxon>
        <taxon>Isotomidae</taxon>
        <taxon>Proisotominae</taxon>
        <taxon>Folsomia</taxon>
    </lineage>
</organism>
<feature type="transmembrane region" description="Helical" evidence="9">
    <location>
        <begin position="51"/>
        <end position="70"/>
    </location>
</feature>
<dbReference type="InterPro" id="IPR003663">
    <property type="entry name" value="Sugar/inositol_transpt"/>
</dbReference>
<dbReference type="OMA" id="CWIRQLE"/>
<keyword evidence="6" id="KW-0325">Glycoprotein</keyword>
<gene>
    <name evidence="11" type="ORF">Fcan01_16169</name>
</gene>
<feature type="transmembrane region" description="Helical" evidence="9">
    <location>
        <begin position="282"/>
        <end position="304"/>
    </location>
</feature>
<sequence>MDKSTQLYAAMAATIGAFGLGTVLAWTSPGLPSLEKDSDDFKDMSDETKSWIGSILNLGALLSAPVVGFLMDRIGRKHTMMLLSLPFVLGWLLIGFATNLAMILAGRFITGFCGGGFSLVAPVYIGETAEDSIRGALGSCFQLLLVIGILVVNCLGLLVDYQWISFICGVFPLVFLVAIFFVQDSPRYLLMKGKEAEASKALCWFRRKTSPQEVEDEMSIIQAGVTEALTNKAKLSDLKLPQNLRPALIMFALMFFQQLSGINAVIFYTSDIFEAAGSDLPALESAIIVTGIQVFATLGAVFVVDKLGRKILLIASASVMCVSLVALGLFFMLQSHSLDNGIGWLPLVSLMIFITAFSIGFGPLPWMMLGELLPAKTKGLVASMATMFNWFLSFIVTKFYANLLKAVGAPACYWGFAGVCAVGTAFIIIFVPETKGKSMDEIQEHFGAPPVLKGGKDERK</sequence>
<comment type="subcellular location">
    <subcellularLocation>
        <location evidence="1">Cell membrane</location>
        <topology evidence="1">Multi-pass membrane protein</topology>
    </subcellularLocation>
</comment>
<dbReference type="PROSITE" id="PS00216">
    <property type="entry name" value="SUGAR_TRANSPORT_1"/>
    <property type="match status" value="2"/>
</dbReference>
<evidence type="ECO:0000313" key="12">
    <source>
        <dbReference type="Proteomes" id="UP000198287"/>
    </source>
</evidence>
<feature type="transmembrane region" description="Helical" evidence="9">
    <location>
        <begin position="108"/>
        <end position="125"/>
    </location>
</feature>
<feature type="transmembrane region" description="Helical" evidence="9">
    <location>
        <begin position="7"/>
        <end position="31"/>
    </location>
</feature>
<evidence type="ECO:0000256" key="5">
    <source>
        <dbReference type="ARBA" id="ARBA00023136"/>
    </source>
</evidence>
<comment type="caution">
    <text evidence="11">The sequence shown here is derived from an EMBL/GenBank/DDBJ whole genome shotgun (WGS) entry which is preliminary data.</text>
</comment>
<dbReference type="GO" id="GO:0051119">
    <property type="term" value="F:sugar transmembrane transporter activity"/>
    <property type="evidence" value="ECO:0007669"/>
    <property type="project" value="InterPro"/>
</dbReference>
<dbReference type="NCBIfam" id="TIGR00879">
    <property type="entry name" value="SP"/>
    <property type="match status" value="1"/>
</dbReference>
<evidence type="ECO:0000256" key="8">
    <source>
        <dbReference type="RuleBase" id="RU003346"/>
    </source>
</evidence>
<feature type="transmembrane region" description="Helical" evidence="9">
    <location>
        <begin position="248"/>
        <end position="270"/>
    </location>
</feature>
<keyword evidence="3 9" id="KW-0812">Transmembrane</keyword>
<dbReference type="PROSITE" id="PS50850">
    <property type="entry name" value="MFS"/>
    <property type="match status" value="1"/>
</dbReference>
<name>A0A226DUM5_FOLCA</name>
<keyword evidence="2" id="KW-1003">Cell membrane</keyword>
<dbReference type="PANTHER" id="PTHR48021:SF1">
    <property type="entry name" value="GH07001P-RELATED"/>
    <property type="match status" value="1"/>
</dbReference>
<keyword evidence="5 9" id="KW-0472">Membrane</keyword>
<evidence type="ECO:0000256" key="9">
    <source>
        <dbReference type="SAM" id="Phobius"/>
    </source>
</evidence>
<evidence type="ECO:0000256" key="4">
    <source>
        <dbReference type="ARBA" id="ARBA00022989"/>
    </source>
</evidence>
<evidence type="ECO:0000256" key="2">
    <source>
        <dbReference type="ARBA" id="ARBA00022475"/>
    </source>
</evidence>
<feature type="transmembrane region" description="Helical" evidence="9">
    <location>
        <begin position="82"/>
        <end position="102"/>
    </location>
</feature>
<reference evidence="11 12" key="1">
    <citation type="submission" date="2015-12" db="EMBL/GenBank/DDBJ databases">
        <title>The genome of Folsomia candida.</title>
        <authorList>
            <person name="Faddeeva A."/>
            <person name="Derks M.F."/>
            <person name="Anvar Y."/>
            <person name="Smit S."/>
            <person name="Van Straalen N."/>
            <person name="Roelofs D."/>
        </authorList>
    </citation>
    <scope>NUCLEOTIDE SEQUENCE [LARGE SCALE GENOMIC DNA]</scope>
    <source>
        <strain evidence="11 12">VU population</strain>
        <tissue evidence="11">Whole body</tissue>
    </source>
</reference>
<dbReference type="PRINTS" id="PR00171">
    <property type="entry name" value="SUGRTRNSPORT"/>
</dbReference>
<dbReference type="InterPro" id="IPR005828">
    <property type="entry name" value="MFS_sugar_transport-like"/>
</dbReference>
<dbReference type="InterPro" id="IPR020846">
    <property type="entry name" value="MFS_dom"/>
</dbReference>
<dbReference type="Gene3D" id="1.20.1250.20">
    <property type="entry name" value="MFS general substrate transporter like domains"/>
    <property type="match status" value="1"/>
</dbReference>
<evidence type="ECO:0000256" key="6">
    <source>
        <dbReference type="ARBA" id="ARBA00023180"/>
    </source>
</evidence>
<dbReference type="PROSITE" id="PS00217">
    <property type="entry name" value="SUGAR_TRANSPORT_2"/>
    <property type="match status" value="1"/>
</dbReference>
<dbReference type="InterPro" id="IPR036259">
    <property type="entry name" value="MFS_trans_sf"/>
</dbReference>
<feature type="transmembrane region" description="Helical" evidence="9">
    <location>
        <begin position="311"/>
        <end position="332"/>
    </location>
</feature>